<feature type="domain" description="ABC transmembrane type-1" evidence="11">
    <location>
        <begin position="140"/>
        <end position="426"/>
    </location>
</feature>
<dbReference type="SUPFAM" id="SSF90123">
    <property type="entry name" value="ABC transporter transmembrane region"/>
    <property type="match status" value="2"/>
</dbReference>
<dbReference type="RefSeq" id="XP_018737165.1">
    <property type="nucleotide sequence ID" value="XM_018879230.1"/>
</dbReference>
<feature type="transmembrane region" description="Helical" evidence="9">
    <location>
        <begin position="1029"/>
        <end position="1048"/>
    </location>
</feature>
<dbReference type="Pfam" id="PF00664">
    <property type="entry name" value="ABC_membrane"/>
    <property type="match status" value="2"/>
</dbReference>
<dbReference type="Gene3D" id="1.20.1560.10">
    <property type="entry name" value="ABC transporter type 1, transmembrane domain"/>
    <property type="match status" value="2"/>
</dbReference>
<feature type="transmembrane region" description="Helical" evidence="9">
    <location>
        <begin position="361"/>
        <end position="387"/>
    </location>
</feature>
<dbReference type="InterPro" id="IPR044746">
    <property type="entry name" value="ABCC_6TM_D1"/>
</dbReference>
<dbReference type="PROSITE" id="PS50929">
    <property type="entry name" value="ABC_TM1F"/>
    <property type="match status" value="2"/>
</dbReference>
<feature type="transmembrane region" description="Helical" evidence="9">
    <location>
        <begin position="209"/>
        <end position="226"/>
    </location>
</feature>
<keyword evidence="4" id="KW-0677">Repeat</keyword>
<comment type="subcellular location">
    <subcellularLocation>
        <location evidence="1">Vacuole membrane</location>
        <topology evidence="1">Multi-pass membrane protein</topology>
    </subcellularLocation>
</comment>
<keyword evidence="2" id="KW-0813">Transport</keyword>
<protein>
    <submittedName>
        <fullName evidence="12">ATP-binding cassette glutathione S-conjugate transporter YCF1</fullName>
    </submittedName>
</protein>
<dbReference type="GO" id="GO:0005524">
    <property type="term" value="F:ATP binding"/>
    <property type="evidence" value="ECO:0007669"/>
    <property type="project" value="UniProtKB-KW"/>
</dbReference>
<feature type="transmembrane region" description="Helical" evidence="9">
    <location>
        <begin position="900"/>
        <end position="927"/>
    </location>
</feature>
<dbReference type="SMART" id="SM00382">
    <property type="entry name" value="AAA"/>
    <property type="match status" value="2"/>
</dbReference>
<dbReference type="CDD" id="cd03250">
    <property type="entry name" value="ABCC_MRP_domain1"/>
    <property type="match status" value="1"/>
</dbReference>
<feature type="domain" description="ABC transporter" evidence="10">
    <location>
        <begin position="1093"/>
        <end position="1327"/>
    </location>
</feature>
<dbReference type="Proteomes" id="UP000189580">
    <property type="component" value="Chromosome b"/>
</dbReference>
<proteinExistence type="predicted"/>
<dbReference type="GeneID" id="30034188"/>
<dbReference type="InterPro" id="IPR044726">
    <property type="entry name" value="ABCC_6TM_D2"/>
</dbReference>
<evidence type="ECO:0000259" key="10">
    <source>
        <dbReference type="PROSITE" id="PS50893"/>
    </source>
</evidence>
<dbReference type="Pfam" id="PF00005">
    <property type="entry name" value="ABC_tran"/>
    <property type="match status" value="2"/>
</dbReference>
<keyword evidence="7 9" id="KW-1133">Transmembrane helix</keyword>
<feature type="domain" description="ABC transmembrane type-1" evidence="11">
    <location>
        <begin position="775"/>
        <end position="1056"/>
    </location>
</feature>
<keyword evidence="5" id="KW-0547">Nucleotide-binding</keyword>
<dbReference type="CDD" id="cd18580">
    <property type="entry name" value="ABC_6TM_ABCC_D2"/>
    <property type="match status" value="1"/>
</dbReference>
<evidence type="ECO:0000256" key="4">
    <source>
        <dbReference type="ARBA" id="ARBA00022737"/>
    </source>
</evidence>
<dbReference type="InterPro" id="IPR017871">
    <property type="entry name" value="ABC_transporter-like_CS"/>
</dbReference>
<feature type="transmembrane region" description="Helical" evidence="9">
    <location>
        <begin position="399"/>
        <end position="425"/>
    </location>
</feature>
<dbReference type="FunFam" id="3.40.50.300:FF:000997">
    <property type="entry name" value="Multidrug resistance-associated protein 1"/>
    <property type="match status" value="1"/>
</dbReference>
<dbReference type="GO" id="GO:0000329">
    <property type="term" value="C:fungal-type vacuole membrane"/>
    <property type="evidence" value="ECO:0007669"/>
    <property type="project" value="UniProtKB-ARBA"/>
</dbReference>
<dbReference type="GO" id="GO:0140359">
    <property type="term" value="F:ABC-type transporter activity"/>
    <property type="evidence" value="ECO:0007669"/>
    <property type="project" value="InterPro"/>
</dbReference>
<dbReference type="Gene3D" id="3.40.50.300">
    <property type="entry name" value="P-loop containing nucleotide triphosphate hydrolases"/>
    <property type="match status" value="2"/>
</dbReference>
<sequence length="1338" mass="149845">MLLWYWLVALTSSSLKLTNSLLDEEYNSSLLLFLLRTFVTVNSVFVFSLEWLVPRIRNRNVDKDLRNADIFSNLFLLWLNPLINTAFKTDITERDLPEMEDSFSTSELSDKLLDHWNKSSRKGAVGMAFTIARTLRLELVALIGAGFAIDILTYIRPFLLQKILLFVREYNNDRSLPLSIGIYWTLLNGLVSLWIVFLQNRIGLSAVRLSVGVNGAIYGSVFVKALKLSARSRETKTASHIINLMTTDLGQVNNCMQQLLPLFTTPLEIVYCFIVLYSFLGFSFFGGVSIMIIVVPLNAYVSSKFRQLTVDLMKAIDERVKITTSMFSNAKSLKLYAWEGPWLDRLKEARNEHELVLRKKVMFWLTILTGIWSIVPYFIAAGVFGAFLYMEDRPLTADIIFPSLSLFNLLSGPLIAIPYGITMLIQSKVSFQRFADLLSADEQPTDQLIHLPPVNDPKSKLPVVKFSNTTVSWSESEDAAVALDEIDFEAYKRQLLCVIGKVGAGKSALVKTLCGELFLKQGSVSIRGNIAYVPQEPWLLNQSVKDNILFRNKYDPEFYQKTLEACDLVYDIKNLPDGDETEVGERGISLSGGQKARVSLARAVYARADVYVLDDILSAVDEHVGKHLIDHVLGKHGLLASKTIVLATNNVKVLAEADNIILIEDKKIRESGSPLETIGKKGPIYELMKEFGAAQHETVEELKEEIVTVAVQEEPEEQFDDLRRASIESFRSISEEATKELERRKKSQDAVESGAVKSSVYLRYFQASGIGRVTLSVIMIIMVGALTTLGSVWLKLWSDQSITGATSESLYYLGVYVLIGIVYGVIHVSSTYIAQAIAGLKAAEVLHDNMAQMVLRSPMSFFEQTPLGQILNRFTTDINEIDNSVANTLASTFRVLMTMFFAVLVVCYSTPIVTIAVLPVTILYWYYQKFYLVASRQLKRLSSAARSPMMANFEESVKGIKVIRAFEKDRHFIHENNIRSDLVLKTVSHAASVDRWLALRLGIMGSLFVLFTGISGVYMAKLGLMTEGVLGLGMSNAMIITSQLWMVVRQSIEIERRGVTIERIFQYHALKSEAPEIVENNRPPAYWPSEGRITFDKFSTRYKEGMKLVLKDINLDIKPREKIGVVGRTGAGKSTLTLSLFRLIEPASGTVVVDNINTNDIGLLDLRHNMSIIPQDAQIFSGTVRDNLDPFRERDDTDLWRVLELCHLKDHVSGMEGGLDAALADSGENLSKGQAQLICLARALLHDSNILVLDEATASVDVETDKIIQQTIRTELKHKTIITIAHRLNTIMDSDRIVVLEKGEIAEFDSPQNLLAKPESLFYGLCEKAGLVGNEDKN</sequence>
<dbReference type="InterPro" id="IPR027417">
    <property type="entry name" value="P-loop_NTPase"/>
</dbReference>
<keyword evidence="8 9" id="KW-0472">Membrane</keyword>
<dbReference type="CDD" id="cd18579">
    <property type="entry name" value="ABC_6TM_ABCC_D1"/>
    <property type="match status" value="1"/>
</dbReference>
<dbReference type="InterPro" id="IPR003593">
    <property type="entry name" value="AAA+_ATPase"/>
</dbReference>
<evidence type="ECO:0000256" key="3">
    <source>
        <dbReference type="ARBA" id="ARBA00022692"/>
    </source>
</evidence>
<feature type="transmembrane region" description="Helical" evidence="9">
    <location>
        <begin position="175"/>
        <end position="197"/>
    </location>
</feature>
<evidence type="ECO:0000313" key="13">
    <source>
        <dbReference type="Proteomes" id="UP000189580"/>
    </source>
</evidence>
<evidence type="ECO:0000256" key="7">
    <source>
        <dbReference type="ARBA" id="ARBA00022989"/>
    </source>
</evidence>
<feature type="transmembrane region" description="Helical" evidence="9">
    <location>
        <begin position="813"/>
        <end position="834"/>
    </location>
</feature>
<dbReference type="CDD" id="cd03244">
    <property type="entry name" value="ABCC_MRP_domain2"/>
    <property type="match status" value="1"/>
</dbReference>
<dbReference type="InterPro" id="IPR003439">
    <property type="entry name" value="ABC_transporter-like_ATP-bd"/>
</dbReference>
<feature type="transmembrane region" description="Helical" evidence="9">
    <location>
        <begin position="269"/>
        <end position="297"/>
    </location>
</feature>
<dbReference type="InterPro" id="IPR036640">
    <property type="entry name" value="ABC1_TM_sf"/>
</dbReference>
<name>A0A167F104_9ASCO</name>
<dbReference type="FunFam" id="1.20.1560.10:FF:000013">
    <property type="entry name" value="ABC transporter C family member 2"/>
    <property type="match status" value="1"/>
</dbReference>
<dbReference type="FunFam" id="3.40.50.300:FF:000565">
    <property type="entry name" value="ABC bile acid transporter"/>
    <property type="match status" value="1"/>
</dbReference>
<dbReference type="InterPro" id="IPR011527">
    <property type="entry name" value="ABC1_TM_dom"/>
</dbReference>
<keyword evidence="3 9" id="KW-0812">Transmembrane</keyword>
<feature type="transmembrane region" description="Helical" evidence="9">
    <location>
        <begin position="30"/>
        <end position="53"/>
    </location>
</feature>
<evidence type="ECO:0000256" key="6">
    <source>
        <dbReference type="ARBA" id="ARBA00022840"/>
    </source>
</evidence>
<feature type="transmembrane region" description="Helical" evidence="9">
    <location>
        <begin position="997"/>
        <end position="1017"/>
    </location>
</feature>
<evidence type="ECO:0000259" key="11">
    <source>
        <dbReference type="PROSITE" id="PS50929"/>
    </source>
</evidence>
<dbReference type="PROSITE" id="PS00211">
    <property type="entry name" value="ABC_TRANSPORTER_1"/>
    <property type="match status" value="2"/>
</dbReference>
<dbReference type="EMBL" id="CP014503">
    <property type="protein sequence ID" value="ANB14688.1"/>
    <property type="molecule type" value="Genomic_DNA"/>
</dbReference>
<evidence type="ECO:0000256" key="9">
    <source>
        <dbReference type="SAM" id="Phobius"/>
    </source>
</evidence>
<evidence type="ECO:0000313" key="12">
    <source>
        <dbReference type="EMBL" id="ANB14688.1"/>
    </source>
</evidence>
<dbReference type="InterPro" id="IPR050173">
    <property type="entry name" value="ABC_transporter_C-like"/>
</dbReference>
<keyword evidence="6 12" id="KW-0067">ATP-binding</keyword>
<feature type="transmembrane region" description="Helical" evidence="9">
    <location>
        <begin position="137"/>
        <end position="155"/>
    </location>
</feature>
<gene>
    <name evidence="12" type="primary">YCF1</name>
    <name evidence="12" type="ORF">AWJ20_2293</name>
</gene>
<keyword evidence="13" id="KW-1185">Reference proteome</keyword>
<evidence type="ECO:0000256" key="2">
    <source>
        <dbReference type="ARBA" id="ARBA00022448"/>
    </source>
</evidence>
<evidence type="ECO:0000256" key="8">
    <source>
        <dbReference type="ARBA" id="ARBA00023136"/>
    </source>
</evidence>
<organism evidence="12 13">
    <name type="scientific">Sugiyamaella lignohabitans</name>
    <dbReference type="NCBI Taxonomy" id="796027"/>
    <lineage>
        <taxon>Eukaryota</taxon>
        <taxon>Fungi</taxon>
        <taxon>Dikarya</taxon>
        <taxon>Ascomycota</taxon>
        <taxon>Saccharomycotina</taxon>
        <taxon>Dipodascomycetes</taxon>
        <taxon>Dipodascales</taxon>
        <taxon>Trichomonascaceae</taxon>
        <taxon>Sugiyamaella</taxon>
    </lineage>
</organism>
<dbReference type="PANTHER" id="PTHR24223">
    <property type="entry name" value="ATP-BINDING CASSETTE SUB-FAMILY C"/>
    <property type="match status" value="1"/>
</dbReference>
<dbReference type="SUPFAM" id="SSF52540">
    <property type="entry name" value="P-loop containing nucleoside triphosphate hydrolases"/>
    <property type="match status" value="2"/>
</dbReference>
<dbReference type="KEGG" id="slb:AWJ20_2293"/>
<feature type="transmembrane region" description="Helical" evidence="9">
    <location>
        <begin position="773"/>
        <end position="793"/>
    </location>
</feature>
<accession>A0A167F104</accession>
<dbReference type="GO" id="GO:0016887">
    <property type="term" value="F:ATP hydrolysis activity"/>
    <property type="evidence" value="ECO:0007669"/>
    <property type="project" value="InterPro"/>
</dbReference>
<feature type="domain" description="ABC transporter" evidence="10">
    <location>
        <begin position="464"/>
        <end position="690"/>
    </location>
</feature>
<reference evidence="12 13" key="1">
    <citation type="submission" date="2016-02" db="EMBL/GenBank/DDBJ databases">
        <title>Complete genome sequence and transcriptome regulation of the pentose utilising yeast Sugiyamaella lignohabitans.</title>
        <authorList>
            <person name="Bellasio M."/>
            <person name="Peymann A."/>
            <person name="Valli M."/>
            <person name="Sipitzky M."/>
            <person name="Graf A."/>
            <person name="Sauer M."/>
            <person name="Marx H."/>
            <person name="Mattanovich D."/>
        </authorList>
    </citation>
    <scope>NUCLEOTIDE SEQUENCE [LARGE SCALE GENOMIC DNA]</scope>
    <source>
        <strain evidence="12 13">CBS 10342</strain>
    </source>
</reference>
<evidence type="ECO:0000256" key="1">
    <source>
        <dbReference type="ARBA" id="ARBA00004128"/>
    </source>
</evidence>
<dbReference type="PROSITE" id="PS50893">
    <property type="entry name" value="ABC_TRANSPORTER_2"/>
    <property type="match status" value="2"/>
</dbReference>
<dbReference type="PANTHER" id="PTHR24223:SF443">
    <property type="entry name" value="MULTIDRUG-RESISTANCE LIKE PROTEIN 1, ISOFORM I"/>
    <property type="match status" value="1"/>
</dbReference>
<evidence type="ECO:0000256" key="5">
    <source>
        <dbReference type="ARBA" id="ARBA00022741"/>
    </source>
</evidence>
<dbReference type="OrthoDB" id="6500128at2759"/>